<gene>
    <name evidence="1" type="ORF">ATNIH1004_009541</name>
</gene>
<protein>
    <submittedName>
        <fullName evidence="1">Uncharacterized protein</fullName>
    </submittedName>
</protein>
<evidence type="ECO:0000313" key="2">
    <source>
        <dbReference type="Proteomes" id="UP000324241"/>
    </source>
</evidence>
<organism evidence="1 2">
    <name type="scientific">Aspergillus tanneri</name>
    <dbReference type="NCBI Taxonomy" id="1220188"/>
    <lineage>
        <taxon>Eukaryota</taxon>
        <taxon>Fungi</taxon>
        <taxon>Dikarya</taxon>
        <taxon>Ascomycota</taxon>
        <taxon>Pezizomycotina</taxon>
        <taxon>Eurotiomycetes</taxon>
        <taxon>Eurotiomycetidae</taxon>
        <taxon>Eurotiales</taxon>
        <taxon>Aspergillaceae</taxon>
        <taxon>Aspergillus</taxon>
        <taxon>Aspergillus subgen. Circumdati</taxon>
    </lineage>
</organism>
<reference evidence="1 2" key="1">
    <citation type="submission" date="2019-08" db="EMBL/GenBank/DDBJ databases">
        <title>The genome sequence of a newly discovered highly antifungal drug resistant Aspergillus species, Aspergillus tanneri NIH 1004.</title>
        <authorList>
            <person name="Mounaud S."/>
            <person name="Singh I."/>
            <person name="Joardar V."/>
            <person name="Pakala S."/>
            <person name="Pakala S."/>
            <person name="Venepally P."/>
            <person name="Chung J.K."/>
            <person name="Losada L."/>
            <person name="Nierman W.C."/>
        </authorList>
    </citation>
    <scope>NUCLEOTIDE SEQUENCE [LARGE SCALE GENOMIC DNA]</scope>
    <source>
        <strain evidence="1 2">NIH1004</strain>
    </source>
</reference>
<sequence>MQLGVMFVIHTWLDPATLPPERSNVEKMQYSSNDVKPAMSYGSRLNHSSISWIRFIIAALMVSHEHHANLGL</sequence>
<dbReference type="RefSeq" id="XP_033422151.1">
    <property type="nucleotide sequence ID" value="XM_033574133.1"/>
</dbReference>
<dbReference type="AlphaFoldDB" id="A0A5M9ME51"/>
<comment type="caution">
    <text evidence="1">The sequence shown here is derived from an EMBL/GenBank/DDBJ whole genome shotgun (WGS) entry which is preliminary data.</text>
</comment>
<name>A0A5M9ME51_9EURO</name>
<evidence type="ECO:0000313" key="1">
    <source>
        <dbReference type="EMBL" id="KAA8642789.1"/>
    </source>
</evidence>
<dbReference type="Proteomes" id="UP000324241">
    <property type="component" value="Unassembled WGS sequence"/>
</dbReference>
<proteinExistence type="predicted"/>
<dbReference type="GeneID" id="54332243"/>
<dbReference type="EMBL" id="QUQM01000005">
    <property type="protein sequence ID" value="KAA8642789.1"/>
    <property type="molecule type" value="Genomic_DNA"/>
</dbReference>
<accession>A0A5M9ME51</accession>